<dbReference type="GO" id="GO:0016491">
    <property type="term" value="F:oxidoreductase activity"/>
    <property type="evidence" value="ECO:0007669"/>
    <property type="project" value="UniProtKB-KW"/>
</dbReference>
<keyword evidence="2" id="KW-0560">Oxidoreductase</keyword>
<name>A0A4D9DD39_9SAUR</name>
<dbReference type="PANTHER" id="PTHR43943:SF17">
    <property type="entry name" value="3-PHENYLPROPIONATE-DIHYDRODIOL_CINNAMIC ACID-DIHYDRODIOL DEHYDROGENASE"/>
    <property type="match status" value="1"/>
</dbReference>
<comment type="similarity">
    <text evidence="1">Belongs to the short-chain dehydrogenases/reductases (SDR) family.</text>
</comment>
<dbReference type="PANTHER" id="PTHR43943">
    <property type="entry name" value="DEHYDROGENASE/REDUCTASE (SDR FAMILY) MEMBER 4"/>
    <property type="match status" value="1"/>
</dbReference>
<evidence type="ECO:0000256" key="1">
    <source>
        <dbReference type="ARBA" id="ARBA00006484"/>
    </source>
</evidence>
<dbReference type="PRINTS" id="PR00081">
    <property type="entry name" value="GDHRDH"/>
</dbReference>
<protein>
    <submittedName>
        <fullName evidence="3">Thymidylate synthase</fullName>
    </submittedName>
</protein>
<dbReference type="InterPro" id="IPR036291">
    <property type="entry name" value="NAD(P)-bd_dom_sf"/>
</dbReference>
<reference evidence="3 4" key="2">
    <citation type="submission" date="2019-04" db="EMBL/GenBank/DDBJ databases">
        <title>The genome sequence of big-headed turtle.</title>
        <authorList>
            <person name="Gong S."/>
        </authorList>
    </citation>
    <scope>NUCLEOTIDE SEQUENCE [LARGE SCALE GENOMIC DNA]</scope>
    <source>
        <strain evidence="3">DO16091913</strain>
        <tissue evidence="3">Muscle</tissue>
    </source>
</reference>
<dbReference type="Gene3D" id="3.40.50.720">
    <property type="entry name" value="NAD(P)-binding Rossmann-like Domain"/>
    <property type="match status" value="1"/>
</dbReference>
<dbReference type="Proteomes" id="UP000297703">
    <property type="component" value="Unassembled WGS sequence"/>
</dbReference>
<evidence type="ECO:0000256" key="2">
    <source>
        <dbReference type="ARBA" id="ARBA00023002"/>
    </source>
</evidence>
<evidence type="ECO:0000313" key="3">
    <source>
        <dbReference type="EMBL" id="TFJ95260.1"/>
    </source>
</evidence>
<comment type="caution">
    <text evidence="3">The sequence shown here is derived from an EMBL/GenBank/DDBJ whole genome shotgun (WGS) entry which is preliminary data.</text>
</comment>
<evidence type="ECO:0000313" key="4">
    <source>
        <dbReference type="Proteomes" id="UP000297703"/>
    </source>
</evidence>
<accession>A0A4D9DD39</accession>
<organism evidence="3 4">
    <name type="scientific">Platysternon megacephalum</name>
    <name type="common">big-headed turtle</name>
    <dbReference type="NCBI Taxonomy" id="55544"/>
    <lineage>
        <taxon>Eukaryota</taxon>
        <taxon>Metazoa</taxon>
        <taxon>Chordata</taxon>
        <taxon>Craniata</taxon>
        <taxon>Vertebrata</taxon>
        <taxon>Euteleostomi</taxon>
        <taxon>Archelosauria</taxon>
        <taxon>Testudinata</taxon>
        <taxon>Testudines</taxon>
        <taxon>Cryptodira</taxon>
        <taxon>Durocryptodira</taxon>
        <taxon>Testudinoidea</taxon>
        <taxon>Platysternidae</taxon>
        <taxon>Platysternon</taxon>
    </lineage>
</organism>
<dbReference type="AlphaFoldDB" id="A0A4D9DD39"/>
<proteinExistence type="inferred from homology"/>
<keyword evidence="4" id="KW-1185">Reference proteome</keyword>
<sequence>MDLGLHGRSIIVTGASSGLGKATAAVLAAEGAHLTLCSRNADKLRAAAANMGGTHHLVTGDLADPALAERLIGEATERFGAVHGAVLSVGGPPVGRVEDLTDDAWRSAFDSVFLGPLRVARAIIAAAQTGTAITFVLSTSVTTPVEGLGLSNGLRPGLAMAAKSLADECGPRGIRVNCLLPHRIDTDRIREIENATGDAAAAREAALASIPLRRIGTPEEFGTMAAFVTSPAASYLTGTAIPVDGGARRIV</sequence>
<gene>
    <name evidence="3" type="ORF">DR999_PMT23250</name>
</gene>
<dbReference type="OrthoDB" id="1393670at2759"/>
<dbReference type="Pfam" id="PF13561">
    <property type="entry name" value="adh_short_C2"/>
    <property type="match status" value="1"/>
</dbReference>
<dbReference type="EMBL" id="QXTE01010883">
    <property type="protein sequence ID" value="TFJ95260.1"/>
    <property type="molecule type" value="Genomic_DNA"/>
</dbReference>
<dbReference type="InterPro" id="IPR002347">
    <property type="entry name" value="SDR_fam"/>
</dbReference>
<reference evidence="3 4" key="1">
    <citation type="submission" date="2019-04" db="EMBL/GenBank/DDBJ databases">
        <title>Draft genome of the big-headed turtle Platysternon megacephalum.</title>
        <authorList>
            <person name="Gong S."/>
        </authorList>
    </citation>
    <scope>NUCLEOTIDE SEQUENCE [LARGE SCALE GENOMIC DNA]</scope>
    <source>
        <strain evidence="3">DO16091913</strain>
        <tissue evidence="3">Muscle</tissue>
    </source>
</reference>
<dbReference type="STRING" id="55544.A0A4D9DD39"/>
<dbReference type="SUPFAM" id="SSF51735">
    <property type="entry name" value="NAD(P)-binding Rossmann-fold domains"/>
    <property type="match status" value="1"/>
</dbReference>